<accession>A0A518DEB6</accession>
<feature type="transmembrane region" description="Helical" evidence="7">
    <location>
        <begin position="171"/>
        <end position="189"/>
    </location>
</feature>
<evidence type="ECO:0000313" key="8">
    <source>
        <dbReference type="EMBL" id="QDU89820.1"/>
    </source>
</evidence>
<proteinExistence type="inferred from homology"/>
<dbReference type="PANTHER" id="PTHR33508">
    <property type="entry name" value="UPF0056 MEMBRANE PROTEIN YHCE"/>
    <property type="match status" value="1"/>
</dbReference>
<dbReference type="NCBIfam" id="TIGR00427">
    <property type="entry name" value="NAAT family transporter"/>
    <property type="match status" value="1"/>
</dbReference>
<protein>
    <recommendedName>
        <fullName evidence="7">UPF0056 membrane protein</fullName>
    </recommendedName>
</protein>
<keyword evidence="3" id="KW-1003">Cell membrane</keyword>
<feature type="transmembrane region" description="Helical" evidence="7">
    <location>
        <begin position="103"/>
        <end position="126"/>
    </location>
</feature>
<name>A0A518DEB6_9BACT</name>
<feature type="transmembrane region" description="Helical" evidence="7">
    <location>
        <begin position="6"/>
        <end position="28"/>
    </location>
</feature>
<keyword evidence="9" id="KW-1185">Reference proteome</keyword>
<evidence type="ECO:0000256" key="2">
    <source>
        <dbReference type="ARBA" id="ARBA00009784"/>
    </source>
</evidence>
<sequence length="202" mass="20974">MVADFLTFLTTIDPIGTLTIFVGLTAAASPEQRARIAWRAIGYSAAILVSFILVGQLLLVSIGVPLASFQLAGGIIFFLFGLQMVFGSGAVSADGTREEGRDVAVFPLAVPSIASPGSILAAVVLTDNREYTIAEQTLTTLLLLGVLAITLTALLQASRIYAVLGEAGSSLLVRVMGIVLAAVAVEMILEALREILPTLSGA</sequence>
<dbReference type="RefSeq" id="WP_145287072.1">
    <property type="nucleotide sequence ID" value="NZ_CP036291.1"/>
</dbReference>
<dbReference type="Pfam" id="PF01914">
    <property type="entry name" value="MarC"/>
    <property type="match status" value="1"/>
</dbReference>
<gene>
    <name evidence="8" type="ORF">Pla175_32160</name>
</gene>
<dbReference type="InterPro" id="IPR002771">
    <property type="entry name" value="Multi_antbiot-R_MarC"/>
</dbReference>
<organism evidence="8 9">
    <name type="scientific">Pirellulimonas nuda</name>
    <dbReference type="NCBI Taxonomy" id="2528009"/>
    <lineage>
        <taxon>Bacteria</taxon>
        <taxon>Pseudomonadati</taxon>
        <taxon>Planctomycetota</taxon>
        <taxon>Planctomycetia</taxon>
        <taxon>Pirellulales</taxon>
        <taxon>Lacipirellulaceae</taxon>
        <taxon>Pirellulimonas</taxon>
    </lineage>
</organism>
<comment type="subcellular location">
    <subcellularLocation>
        <location evidence="1 7">Cell membrane</location>
        <topology evidence="1 7">Multi-pass membrane protein</topology>
    </subcellularLocation>
</comment>
<feature type="transmembrane region" description="Helical" evidence="7">
    <location>
        <begin position="40"/>
        <end position="63"/>
    </location>
</feature>
<feature type="transmembrane region" description="Helical" evidence="7">
    <location>
        <begin position="138"/>
        <end position="164"/>
    </location>
</feature>
<reference evidence="8 9" key="1">
    <citation type="submission" date="2019-02" db="EMBL/GenBank/DDBJ databases">
        <title>Deep-cultivation of Planctomycetes and their phenomic and genomic characterization uncovers novel biology.</title>
        <authorList>
            <person name="Wiegand S."/>
            <person name="Jogler M."/>
            <person name="Boedeker C."/>
            <person name="Pinto D."/>
            <person name="Vollmers J."/>
            <person name="Rivas-Marin E."/>
            <person name="Kohn T."/>
            <person name="Peeters S.H."/>
            <person name="Heuer A."/>
            <person name="Rast P."/>
            <person name="Oberbeckmann S."/>
            <person name="Bunk B."/>
            <person name="Jeske O."/>
            <person name="Meyerdierks A."/>
            <person name="Storesund J.E."/>
            <person name="Kallscheuer N."/>
            <person name="Luecker S."/>
            <person name="Lage O.M."/>
            <person name="Pohl T."/>
            <person name="Merkel B.J."/>
            <person name="Hornburger P."/>
            <person name="Mueller R.-W."/>
            <person name="Bruemmer F."/>
            <person name="Labrenz M."/>
            <person name="Spormann A.M."/>
            <person name="Op den Camp H."/>
            <person name="Overmann J."/>
            <person name="Amann R."/>
            <person name="Jetten M.S.M."/>
            <person name="Mascher T."/>
            <person name="Medema M.H."/>
            <person name="Devos D.P."/>
            <person name="Kaster A.-K."/>
            <person name="Ovreas L."/>
            <person name="Rohde M."/>
            <person name="Galperin M.Y."/>
            <person name="Jogler C."/>
        </authorList>
    </citation>
    <scope>NUCLEOTIDE SEQUENCE [LARGE SCALE GENOMIC DNA]</scope>
    <source>
        <strain evidence="8 9">Pla175</strain>
    </source>
</reference>
<keyword evidence="6 7" id="KW-0472">Membrane</keyword>
<keyword evidence="5 7" id="KW-1133">Transmembrane helix</keyword>
<evidence type="ECO:0000256" key="1">
    <source>
        <dbReference type="ARBA" id="ARBA00004651"/>
    </source>
</evidence>
<evidence type="ECO:0000256" key="7">
    <source>
        <dbReference type="RuleBase" id="RU362048"/>
    </source>
</evidence>
<dbReference type="EMBL" id="CP036291">
    <property type="protein sequence ID" value="QDU89820.1"/>
    <property type="molecule type" value="Genomic_DNA"/>
</dbReference>
<comment type="similarity">
    <text evidence="2 7">Belongs to the UPF0056 (MarC) family.</text>
</comment>
<evidence type="ECO:0000313" key="9">
    <source>
        <dbReference type="Proteomes" id="UP000317429"/>
    </source>
</evidence>
<dbReference type="Proteomes" id="UP000317429">
    <property type="component" value="Chromosome"/>
</dbReference>
<dbReference type="GO" id="GO:0005886">
    <property type="term" value="C:plasma membrane"/>
    <property type="evidence" value="ECO:0007669"/>
    <property type="project" value="UniProtKB-SubCell"/>
</dbReference>
<keyword evidence="4 7" id="KW-0812">Transmembrane</keyword>
<evidence type="ECO:0000256" key="5">
    <source>
        <dbReference type="ARBA" id="ARBA00022989"/>
    </source>
</evidence>
<dbReference type="PANTHER" id="PTHR33508:SF1">
    <property type="entry name" value="UPF0056 MEMBRANE PROTEIN YHCE"/>
    <property type="match status" value="1"/>
</dbReference>
<dbReference type="AlphaFoldDB" id="A0A518DEB6"/>
<evidence type="ECO:0000256" key="3">
    <source>
        <dbReference type="ARBA" id="ARBA00022475"/>
    </source>
</evidence>
<evidence type="ECO:0000256" key="4">
    <source>
        <dbReference type="ARBA" id="ARBA00022692"/>
    </source>
</evidence>
<dbReference type="KEGG" id="pnd:Pla175_32160"/>
<evidence type="ECO:0000256" key="6">
    <source>
        <dbReference type="ARBA" id="ARBA00023136"/>
    </source>
</evidence>
<dbReference type="OrthoDB" id="21094at2"/>
<feature type="transmembrane region" description="Helical" evidence="7">
    <location>
        <begin position="69"/>
        <end position="91"/>
    </location>
</feature>